<organism evidence="7 10">
    <name type="scientific">Leptospira adleri</name>
    <dbReference type="NCBI Taxonomy" id="2023186"/>
    <lineage>
        <taxon>Bacteria</taxon>
        <taxon>Pseudomonadati</taxon>
        <taxon>Spirochaetota</taxon>
        <taxon>Spirochaetia</taxon>
        <taxon>Leptospirales</taxon>
        <taxon>Leptospiraceae</taxon>
        <taxon>Leptospira</taxon>
    </lineage>
</organism>
<dbReference type="PANTHER" id="PTHR43300">
    <property type="entry name" value="ACETYLTRANSFERASE"/>
    <property type="match status" value="1"/>
</dbReference>
<reference evidence="9 10" key="1">
    <citation type="submission" date="2017-07" db="EMBL/GenBank/DDBJ databases">
        <title>Leptospira spp. isolated from tropical soils.</title>
        <authorList>
            <person name="Thibeaux R."/>
            <person name="Iraola G."/>
            <person name="Ferres I."/>
            <person name="Bierque E."/>
            <person name="Girault D."/>
            <person name="Soupe-Gilbert M.-E."/>
            <person name="Picardeau M."/>
            <person name="Goarant C."/>
        </authorList>
    </citation>
    <scope>NUCLEOTIDE SEQUENCE [LARGE SCALE GENOMIC DNA]</scope>
    <source>
        <strain evidence="7 10">FH2-B-C1</strain>
        <strain evidence="8 9">FH2-B-D1</strain>
    </source>
</reference>
<dbReference type="InterPro" id="IPR041561">
    <property type="entry name" value="PglD_N"/>
</dbReference>
<dbReference type="RefSeq" id="WP_100785478.1">
    <property type="nucleotide sequence ID" value="NZ_NPDU01000025.1"/>
</dbReference>
<dbReference type="InterPro" id="IPR011004">
    <property type="entry name" value="Trimer_LpxA-like_sf"/>
</dbReference>
<dbReference type="GO" id="GO:0016746">
    <property type="term" value="F:acyltransferase activity"/>
    <property type="evidence" value="ECO:0007669"/>
    <property type="project" value="UniProtKB-KW"/>
</dbReference>
<dbReference type="PROSITE" id="PS00101">
    <property type="entry name" value="HEXAPEP_TRANSFERASES"/>
    <property type="match status" value="1"/>
</dbReference>
<dbReference type="Gene3D" id="2.160.10.10">
    <property type="entry name" value="Hexapeptide repeat proteins"/>
    <property type="match status" value="1"/>
</dbReference>
<keyword evidence="2" id="KW-0808">Transferase</keyword>
<evidence type="ECO:0000256" key="3">
    <source>
        <dbReference type="ARBA" id="ARBA00022737"/>
    </source>
</evidence>
<evidence type="ECO:0000256" key="5">
    <source>
        <dbReference type="PIRSR" id="PIRSR620019-1"/>
    </source>
</evidence>
<evidence type="ECO:0000313" key="8">
    <source>
        <dbReference type="EMBL" id="PJZ61829.1"/>
    </source>
</evidence>
<gene>
    <name evidence="8" type="ORF">CH376_11315</name>
    <name evidence="7" type="ORF">CH380_09305</name>
</gene>
<dbReference type="InterPro" id="IPR001451">
    <property type="entry name" value="Hexapep"/>
</dbReference>
<dbReference type="NCBIfam" id="TIGR03570">
    <property type="entry name" value="NeuD_NnaD"/>
    <property type="match status" value="1"/>
</dbReference>
<evidence type="ECO:0000313" key="7">
    <source>
        <dbReference type="EMBL" id="PJZ53386.1"/>
    </source>
</evidence>
<evidence type="ECO:0000313" key="9">
    <source>
        <dbReference type="Proteomes" id="UP000232149"/>
    </source>
</evidence>
<dbReference type="Proteomes" id="UP000232188">
    <property type="component" value="Unassembled WGS sequence"/>
</dbReference>
<evidence type="ECO:0000256" key="4">
    <source>
        <dbReference type="ARBA" id="ARBA00023315"/>
    </source>
</evidence>
<dbReference type="Gene3D" id="3.40.50.20">
    <property type="match status" value="1"/>
</dbReference>
<dbReference type="CDD" id="cd03360">
    <property type="entry name" value="LbH_AT_putative"/>
    <property type="match status" value="1"/>
</dbReference>
<evidence type="ECO:0000256" key="1">
    <source>
        <dbReference type="ARBA" id="ARBA00007274"/>
    </source>
</evidence>
<dbReference type="InterPro" id="IPR018357">
    <property type="entry name" value="Hexapep_transf_CS"/>
</dbReference>
<dbReference type="PANTHER" id="PTHR43300:SF7">
    <property type="entry name" value="UDP-N-ACETYLBACILLOSAMINE N-ACETYLTRANSFERASE"/>
    <property type="match status" value="1"/>
</dbReference>
<comment type="caution">
    <text evidence="7">The sequence shown here is derived from an EMBL/GenBank/DDBJ whole genome shotgun (WGS) entry which is preliminary data.</text>
</comment>
<dbReference type="Pfam" id="PF00132">
    <property type="entry name" value="Hexapep"/>
    <property type="match status" value="2"/>
</dbReference>
<dbReference type="Pfam" id="PF17836">
    <property type="entry name" value="PglD_N"/>
    <property type="match status" value="1"/>
</dbReference>
<keyword evidence="9" id="KW-1185">Reference proteome</keyword>
<accession>A0A2M9YP95</accession>
<feature type="site" description="Increases basicity of active site His" evidence="5">
    <location>
        <position position="141"/>
    </location>
</feature>
<evidence type="ECO:0000313" key="10">
    <source>
        <dbReference type="Proteomes" id="UP000232188"/>
    </source>
</evidence>
<evidence type="ECO:0000259" key="6">
    <source>
        <dbReference type="Pfam" id="PF17836"/>
    </source>
</evidence>
<feature type="domain" description="PglD N-terminal" evidence="6">
    <location>
        <begin position="7"/>
        <end position="70"/>
    </location>
</feature>
<name>A0A2M9YP95_9LEPT</name>
<dbReference type="SUPFAM" id="SSF51161">
    <property type="entry name" value="Trimeric LpxA-like enzymes"/>
    <property type="match status" value="1"/>
</dbReference>
<dbReference type="Proteomes" id="UP000232149">
    <property type="component" value="Unassembled WGS sequence"/>
</dbReference>
<dbReference type="EMBL" id="NPDU01000025">
    <property type="protein sequence ID" value="PJZ61829.1"/>
    <property type="molecule type" value="Genomic_DNA"/>
</dbReference>
<keyword evidence="4" id="KW-0012">Acyltransferase</keyword>
<protein>
    <recommendedName>
        <fullName evidence="6">PglD N-terminal domain-containing protein</fullName>
    </recommendedName>
</protein>
<comment type="similarity">
    <text evidence="1">Belongs to the transferase hexapeptide repeat family.</text>
</comment>
<dbReference type="EMBL" id="NPDV01000007">
    <property type="protein sequence ID" value="PJZ53386.1"/>
    <property type="molecule type" value="Genomic_DNA"/>
</dbReference>
<evidence type="ECO:0000256" key="2">
    <source>
        <dbReference type="ARBA" id="ARBA00022679"/>
    </source>
</evidence>
<sequence length="212" mass="22196">MTKTKTILVACGGHGRVLLDSFLNLGNSVDGIVDKNLEINSFVFGVPVVGGDDFLKHLDPKSTQLINGFGYISSISFRKTKYENWVDSGFQVAGIKHRSVICGGECDIAKSSQILAGVVLQNRITIGENTVINTSASIDHDCVIGNHTFISPGVVLCGGVFVDESAFIGAGAIVLPGVRIGRNSVIGAGSLVNKDVEIGTVVVGNPIRALKG</sequence>
<feature type="active site" description="Proton acceptor" evidence="5">
    <location>
        <position position="140"/>
    </location>
</feature>
<proteinExistence type="inferred from homology"/>
<dbReference type="InterPro" id="IPR050179">
    <property type="entry name" value="Trans_hexapeptide_repeat"/>
</dbReference>
<keyword evidence="3" id="KW-0677">Repeat</keyword>
<dbReference type="AlphaFoldDB" id="A0A2M9YP95"/>
<dbReference type="InterPro" id="IPR020019">
    <property type="entry name" value="AcTrfase_PglD-like"/>
</dbReference>